<evidence type="ECO:0000313" key="8">
    <source>
        <dbReference type="EMBL" id="HJC83982.1"/>
    </source>
</evidence>
<dbReference type="Gene3D" id="3.90.1150.10">
    <property type="entry name" value="Aspartate Aminotransferase, domain 1"/>
    <property type="match status" value="1"/>
</dbReference>
<comment type="cofactor">
    <cofactor evidence="1">
        <name>pyridoxal 5'-phosphate</name>
        <dbReference type="ChEBI" id="CHEBI:597326"/>
    </cofactor>
</comment>
<dbReference type="PANTHER" id="PTHR13693:SF100">
    <property type="entry name" value="8-AMINO-7-OXONONANOATE SYNTHASE"/>
    <property type="match status" value="1"/>
</dbReference>
<dbReference type="InterPro" id="IPR050087">
    <property type="entry name" value="AON_synthase_class-II"/>
</dbReference>
<comment type="caution">
    <text evidence="8">The sequence shown here is derived from an EMBL/GenBank/DDBJ whole genome shotgun (WGS) entry which is preliminary data.</text>
</comment>
<dbReference type="InterPro" id="IPR015421">
    <property type="entry name" value="PyrdxlP-dep_Trfase_major"/>
</dbReference>
<dbReference type="GO" id="GO:0009102">
    <property type="term" value="P:biotin biosynthetic process"/>
    <property type="evidence" value="ECO:0007669"/>
    <property type="project" value="TreeGrafter"/>
</dbReference>
<evidence type="ECO:0000259" key="7">
    <source>
        <dbReference type="Pfam" id="PF00155"/>
    </source>
</evidence>
<keyword evidence="5" id="KW-0012">Acyltransferase</keyword>
<reference evidence="8" key="2">
    <citation type="submission" date="2021-04" db="EMBL/GenBank/DDBJ databases">
        <authorList>
            <person name="Gilroy R."/>
        </authorList>
    </citation>
    <scope>NUCLEOTIDE SEQUENCE</scope>
    <source>
        <strain evidence="8">ChiHjej13B12-4958</strain>
    </source>
</reference>
<organism evidence="8 9">
    <name type="scientific">Candidatus Corynebacterium faecigallinarum</name>
    <dbReference type="NCBI Taxonomy" id="2838528"/>
    <lineage>
        <taxon>Bacteria</taxon>
        <taxon>Bacillati</taxon>
        <taxon>Actinomycetota</taxon>
        <taxon>Actinomycetes</taxon>
        <taxon>Mycobacteriales</taxon>
        <taxon>Corynebacteriaceae</taxon>
        <taxon>Corynebacterium</taxon>
    </lineage>
</organism>
<dbReference type="GO" id="GO:0008710">
    <property type="term" value="F:8-amino-7-oxononanoate synthase activity"/>
    <property type="evidence" value="ECO:0007669"/>
    <property type="project" value="UniProtKB-EC"/>
</dbReference>
<dbReference type="InterPro" id="IPR015422">
    <property type="entry name" value="PyrdxlP-dep_Trfase_small"/>
</dbReference>
<evidence type="ECO:0000256" key="6">
    <source>
        <dbReference type="ARBA" id="ARBA00047715"/>
    </source>
</evidence>
<dbReference type="GO" id="GO:0030170">
    <property type="term" value="F:pyridoxal phosphate binding"/>
    <property type="evidence" value="ECO:0007669"/>
    <property type="project" value="InterPro"/>
</dbReference>
<evidence type="ECO:0000256" key="1">
    <source>
        <dbReference type="ARBA" id="ARBA00001933"/>
    </source>
</evidence>
<comment type="catalytic activity">
    <reaction evidence="6">
        <text>6-carboxyhexanoyl-[ACP] + L-alanine + H(+) = (8S)-8-amino-7-oxononanoate + holo-[ACP] + CO2</text>
        <dbReference type="Rhea" id="RHEA:42288"/>
        <dbReference type="Rhea" id="RHEA-COMP:9685"/>
        <dbReference type="Rhea" id="RHEA-COMP:9955"/>
        <dbReference type="ChEBI" id="CHEBI:15378"/>
        <dbReference type="ChEBI" id="CHEBI:16526"/>
        <dbReference type="ChEBI" id="CHEBI:57972"/>
        <dbReference type="ChEBI" id="CHEBI:64479"/>
        <dbReference type="ChEBI" id="CHEBI:78846"/>
        <dbReference type="ChEBI" id="CHEBI:149468"/>
        <dbReference type="EC" id="2.3.1.47"/>
    </reaction>
</comment>
<evidence type="ECO:0000256" key="5">
    <source>
        <dbReference type="ARBA" id="ARBA00023315"/>
    </source>
</evidence>
<protein>
    <recommendedName>
        <fullName evidence="2">8-amino-7-oxononanoate synthase</fullName>
        <ecNumber evidence="2">2.3.1.47</ecNumber>
    </recommendedName>
</protein>
<dbReference type="SUPFAM" id="SSF53383">
    <property type="entry name" value="PLP-dependent transferases"/>
    <property type="match status" value="1"/>
</dbReference>
<dbReference type="EMBL" id="DWVP01000001">
    <property type="protein sequence ID" value="HJC83982.1"/>
    <property type="molecule type" value="Genomic_DNA"/>
</dbReference>
<accession>A0A9D2TMM6</accession>
<dbReference type="PANTHER" id="PTHR13693">
    <property type="entry name" value="CLASS II AMINOTRANSFERASE/8-AMINO-7-OXONONANOATE SYNTHASE"/>
    <property type="match status" value="1"/>
</dbReference>
<dbReference type="EC" id="2.3.1.47" evidence="2"/>
<evidence type="ECO:0000256" key="3">
    <source>
        <dbReference type="ARBA" id="ARBA00022679"/>
    </source>
</evidence>
<dbReference type="Proteomes" id="UP000823858">
    <property type="component" value="Unassembled WGS sequence"/>
</dbReference>
<sequence length="400" mass="42078">MSPQTHVAEHLSARLHRWQDAGLGRTLADFAGGQDPVAEVDGESRLLFSSSNYLGLSRHPAVVEAAVEATRRFGTGSGGSRLTTGSTTLHRELEEELADWLGYDDCVVFNSGFAANLAALTVLADDTVTIYSDERNHASIIDGCRAAKANGARLVIYPHRDLETLSGLLVQRETAHGLVVTDGVFSMDGTVAPVADLVDLAHRHGCSVLVDDAHGIGTLGDGRGCAAGGTGGAGAGRADVLIGTTSKALASDGGFICANHVTCELLRNQGRSFIYSTASSAPTVAASLAAVRLVRDDPRIVARLQENVRRLAGSLAGSPATPIIPVPVGDEQEAMEVAGRLRRRGFHIPAIRYPTVPRGQAILRVTVMATHSVEQIDQLRDALAEYGLTFAAGPRPDVRA</sequence>
<dbReference type="Pfam" id="PF00155">
    <property type="entry name" value="Aminotran_1_2"/>
    <property type="match status" value="1"/>
</dbReference>
<reference evidence="8" key="1">
    <citation type="journal article" date="2021" name="PeerJ">
        <title>Extensive microbial diversity within the chicken gut microbiome revealed by metagenomics and culture.</title>
        <authorList>
            <person name="Gilroy R."/>
            <person name="Ravi A."/>
            <person name="Getino M."/>
            <person name="Pursley I."/>
            <person name="Horton D.L."/>
            <person name="Alikhan N.F."/>
            <person name="Baker D."/>
            <person name="Gharbi K."/>
            <person name="Hall N."/>
            <person name="Watson M."/>
            <person name="Adriaenssens E.M."/>
            <person name="Foster-Nyarko E."/>
            <person name="Jarju S."/>
            <person name="Secka A."/>
            <person name="Antonio M."/>
            <person name="Oren A."/>
            <person name="Chaudhuri R.R."/>
            <person name="La Ragione R."/>
            <person name="Hildebrand F."/>
            <person name="Pallen M.J."/>
        </authorList>
    </citation>
    <scope>NUCLEOTIDE SEQUENCE</scope>
    <source>
        <strain evidence="8">ChiHjej13B12-4958</strain>
    </source>
</reference>
<evidence type="ECO:0000256" key="4">
    <source>
        <dbReference type="ARBA" id="ARBA00022898"/>
    </source>
</evidence>
<proteinExistence type="predicted"/>
<keyword evidence="4" id="KW-0663">Pyridoxal phosphate</keyword>
<feature type="domain" description="Aminotransferase class I/classII large" evidence="7">
    <location>
        <begin position="46"/>
        <end position="383"/>
    </location>
</feature>
<name>A0A9D2TMM6_9CORY</name>
<evidence type="ECO:0000256" key="2">
    <source>
        <dbReference type="ARBA" id="ARBA00013187"/>
    </source>
</evidence>
<dbReference type="AlphaFoldDB" id="A0A9D2TMM6"/>
<gene>
    <name evidence="8" type="ORF">H9751_00185</name>
</gene>
<dbReference type="Gene3D" id="3.40.640.10">
    <property type="entry name" value="Type I PLP-dependent aspartate aminotransferase-like (Major domain)"/>
    <property type="match status" value="1"/>
</dbReference>
<keyword evidence="3" id="KW-0808">Transferase</keyword>
<evidence type="ECO:0000313" key="9">
    <source>
        <dbReference type="Proteomes" id="UP000823858"/>
    </source>
</evidence>
<dbReference type="InterPro" id="IPR004839">
    <property type="entry name" value="Aminotransferase_I/II_large"/>
</dbReference>
<dbReference type="InterPro" id="IPR015424">
    <property type="entry name" value="PyrdxlP-dep_Trfase"/>
</dbReference>